<dbReference type="GO" id="GO:0044550">
    <property type="term" value="P:secondary metabolite biosynthetic process"/>
    <property type="evidence" value="ECO:0007669"/>
    <property type="project" value="TreeGrafter"/>
</dbReference>
<dbReference type="InterPro" id="IPR042099">
    <property type="entry name" value="ANL_N_sf"/>
</dbReference>
<dbReference type="Gene3D" id="3.40.50.1820">
    <property type="entry name" value="alpha/beta hydrolase"/>
    <property type="match status" value="1"/>
</dbReference>
<dbReference type="PROSITE" id="PS50075">
    <property type="entry name" value="CARRIER"/>
    <property type="match status" value="1"/>
</dbReference>
<dbReference type="Pfam" id="PF00975">
    <property type="entry name" value="Thioesterase"/>
    <property type="match status" value="1"/>
</dbReference>
<dbReference type="SUPFAM" id="SSF47336">
    <property type="entry name" value="ACP-like"/>
    <property type="match status" value="1"/>
</dbReference>
<dbReference type="GO" id="GO:0046872">
    <property type="term" value="F:metal ion binding"/>
    <property type="evidence" value="ECO:0007669"/>
    <property type="project" value="UniProtKB-KW"/>
</dbReference>
<dbReference type="Proteomes" id="UP000062788">
    <property type="component" value="Unassembled WGS sequence"/>
</dbReference>
<evidence type="ECO:0000259" key="2">
    <source>
        <dbReference type="PROSITE" id="PS50075"/>
    </source>
</evidence>
<dbReference type="InterPro" id="IPR010071">
    <property type="entry name" value="AA_adenyl_dom"/>
</dbReference>
<organism evidence="3 4">
    <name type="scientific">Burkholderia singularis</name>
    <dbReference type="NCBI Taxonomy" id="1503053"/>
    <lineage>
        <taxon>Bacteria</taxon>
        <taxon>Pseudomonadati</taxon>
        <taxon>Pseudomonadota</taxon>
        <taxon>Betaproteobacteria</taxon>
        <taxon>Burkholderiales</taxon>
        <taxon>Burkholderiaceae</taxon>
        <taxon>Burkholderia</taxon>
        <taxon>pseudomallei group</taxon>
    </lineage>
</organism>
<dbReference type="EMBL" id="LOWA01000018">
    <property type="protein sequence ID" value="KVE28502.1"/>
    <property type="molecule type" value="Genomic_DNA"/>
</dbReference>
<dbReference type="Pfam" id="PF00550">
    <property type="entry name" value="PP-binding"/>
    <property type="match status" value="1"/>
</dbReference>
<dbReference type="InterPro" id="IPR020845">
    <property type="entry name" value="AMP-binding_CS"/>
</dbReference>
<dbReference type="InterPro" id="IPR023213">
    <property type="entry name" value="CAT-like_dom_sf"/>
</dbReference>
<dbReference type="Pfam" id="PF00501">
    <property type="entry name" value="AMP-binding"/>
    <property type="match status" value="1"/>
</dbReference>
<dbReference type="PROSITE" id="PS00455">
    <property type="entry name" value="AMP_BINDING"/>
    <property type="match status" value="1"/>
</dbReference>
<dbReference type="GO" id="GO:0005737">
    <property type="term" value="C:cytoplasm"/>
    <property type="evidence" value="ECO:0007669"/>
    <property type="project" value="TreeGrafter"/>
</dbReference>
<dbReference type="NCBIfam" id="TIGR01733">
    <property type="entry name" value="AA-adenyl-dom"/>
    <property type="match status" value="1"/>
</dbReference>
<dbReference type="Pfam" id="PF00668">
    <property type="entry name" value="Condensation"/>
    <property type="match status" value="1"/>
</dbReference>
<reference evidence="3 4" key="1">
    <citation type="submission" date="2015-11" db="EMBL/GenBank/DDBJ databases">
        <title>Expanding the genomic diversity of Burkholderia species for the development of highly accurate diagnostics.</title>
        <authorList>
            <person name="Sahl J."/>
            <person name="Keim P."/>
            <person name="Wagner D."/>
        </authorList>
    </citation>
    <scope>NUCLEOTIDE SEQUENCE [LARGE SCALE GENOMIC DNA]</scope>
    <source>
        <strain evidence="3 4">TSV85</strain>
    </source>
</reference>
<dbReference type="PANTHER" id="PTHR45527:SF1">
    <property type="entry name" value="FATTY ACID SYNTHASE"/>
    <property type="match status" value="1"/>
</dbReference>
<dbReference type="GO" id="GO:0003824">
    <property type="term" value="F:catalytic activity"/>
    <property type="evidence" value="ECO:0007669"/>
    <property type="project" value="InterPro"/>
</dbReference>
<protein>
    <recommendedName>
        <fullName evidence="2">Carrier domain-containing protein</fullName>
    </recommendedName>
</protein>
<dbReference type="Gene3D" id="3.30.559.30">
    <property type="entry name" value="Nonribosomal peptide synthetase, condensation domain"/>
    <property type="match status" value="1"/>
</dbReference>
<keyword evidence="4" id="KW-1185">Reference proteome</keyword>
<dbReference type="Gene3D" id="3.40.50.12780">
    <property type="entry name" value="N-terminal domain of ligase-like"/>
    <property type="match status" value="1"/>
</dbReference>
<proteinExistence type="predicted"/>
<dbReference type="GO" id="GO:0031177">
    <property type="term" value="F:phosphopantetheine binding"/>
    <property type="evidence" value="ECO:0007669"/>
    <property type="project" value="TreeGrafter"/>
</dbReference>
<dbReference type="CDD" id="cd05930">
    <property type="entry name" value="A_NRPS"/>
    <property type="match status" value="1"/>
</dbReference>
<feature type="domain" description="Carrier" evidence="2">
    <location>
        <begin position="908"/>
        <end position="983"/>
    </location>
</feature>
<name>A0A103E521_9BURK</name>
<accession>A0A103E521</accession>
<comment type="caution">
    <text evidence="3">The sequence shown here is derived from an EMBL/GenBank/DDBJ whole genome shotgun (WGS) entry which is preliminary data.</text>
</comment>
<dbReference type="InterPro" id="IPR009081">
    <property type="entry name" value="PP-bd_ACP"/>
</dbReference>
<dbReference type="AlphaFoldDB" id="A0A103E521"/>
<dbReference type="InterPro" id="IPR025110">
    <property type="entry name" value="AMP-bd_C"/>
</dbReference>
<dbReference type="InterPro" id="IPR001031">
    <property type="entry name" value="Thioesterase"/>
</dbReference>
<dbReference type="PANTHER" id="PTHR45527">
    <property type="entry name" value="NONRIBOSOMAL PEPTIDE SYNTHETASE"/>
    <property type="match status" value="1"/>
</dbReference>
<keyword evidence="1" id="KW-0479">Metal-binding</keyword>
<sequence>MDRLVDAARWVVEHDETARWIVVEDADRTRMAECGSPPNVLEVVDMTGRPDALTSGWRWLSTWMSKPVTTADQRAWTLVLVRVSPHLHLLAARGHHAVVDGHTARWRLWWIARTYRALCAGTGAPLIDNTGVVTLLRAEADYRQSNAFLRDRDYWLSAMSAVTEPLIPPARADDAPARVRRRLPKPLSDAVESVGERRPGATAVIAGCLAVLLGTGNALLELSVSGRNSDALRRTAGVAVNRVPLWVPMRPDDTLESVIGAARAAIRAALRHQRYRREDIRRDLLAAGRPAPTGVGLNMLLFDELRPDFGAVSATIHPRNYGPVPGLELTVCRPAAGGSLELQLAGNPVQYPVARLRGLLERLCALIEQAVHSPRGTVRELNAAYDAHARRQRPSAPVPAWQSWPAAFAQQARRTPFVPAVAAGSRSLTYQAFEAWCARLARRLAQHGVVKGDVVAVTGGPSPLAAAAMLAVWRLGAIYLPLDLGQPTLRLTHMLDVAAPVIAIVEPDAVGAPALADIPTVVAEPLPQPCADADGNVAHDADADAAMPPSALHPQDPAYLIFTSGSSGHPKGVMVSHRGILGMARAHADVMNAGVGARVLQFAPITFDASIAELTLALCCGATAVFAGSDELSHGDGIARVITAYGVSHLIMVPSVLATVPEERVPAGLRIVVAGERPGPGLLRRWRARHRLRNAYGPTEATVCATISEELDDLAIVPIGRPIPGCTAQVVDERLRPVPAGTIGELLIGGDGVALGYLHHPTLTVEPFVTGPDGTRHYRSGDRVRQLPDGQLEFVGRCDRQIKLRGRRIEPGEVEAALQTHPDVRQAAVIATGEQLLAYAVLAGEATPHALVLYLAHRLPRYLAPDRVIVVDRLPRTRHGKIDYHALPELASAPALAPAHPRMGAQTPAQSPQEHLLCQIFAEVLGRDQVGRADNFFELGGHSMLAAKLVLKVRTMLGADLSMRSLLEAPSPQALSASLDLPGSVTDSLDVLLPLRRTGRRPALFCMHPATGLGWGYAGLLRHLPDRPIVALQARTLSDAGYWPESVEELTADYLARIIAFQPAGPYHLLGWSFGGRVAFEMAVALQRAGQQVGSVILLDSSPPPTPFDASTDDFDRDQTLRRYFLTMLAETTPIEPSIWDAAPLSEIKVELDRLGSPYALLSDDHFQRMFDLHKRNYALSRRYVPRGKFRGRLIYVRALETDQPGNPDPQRKAEQWAAHVDGNTVERPVAGTHNGLSAESSLAQIGRVLADELERNEFGHGYAH</sequence>
<dbReference type="InterPro" id="IPR001242">
    <property type="entry name" value="Condensation_dom"/>
</dbReference>
<gene>
    <name evidence="3" type="ORF">WS67_07065</name>
</gene>
<evidence type="ECO:0000313" key="4">
    <source>
        <dbReference type="Proteomes" id="UP000062788"/>
    </source>
</evidence>
<dbReference type="InterPro" id="IPR036736">
    <property type="entry name" value="ACP-like_sf"/>
</dbReference>
<dbReference type="Pfam" id="PF13193">
    <property type="entry name" value="AMP-binding_C"/>
    <property type="match status" value="1"/>
</dbReference>
<evidence type="ECO:0000313" key="3">
    <source>
        <dbReference type="EMBL" id="KVE28502.1"/>
    </source>
</evidence>
<dbReference type="SUPFAM" id="SSF56801">
    <property type="entry name" value="Acetyl-CoA synthetase-like"/>
    <property type="match status" value="1"/>
</dbReference>
<dbReference type="InterPro" id="IPR029058">
    <property type="entry name" value="AB_hydrolase_fold"/>
</dbReference>
<dbReference type="SUPFAM" id="SSF52777">
    <property type="entry name" value="CoA-dependent acyltransferases"/>
    <property type="match status" value="2"/>
</dbReference>
<dbReference type="Gene3D" id="3.30.300.30">
    <property type="match status" value="1"/>
</dbReference>
<dbReference type="SUPFAM" id="SSF53474">
    <property type="entry name" value="alpha/beta-Hydrolases"/>
    <property type="match status" value="1"/>
</dbReference>
<dbReference type="Gene3D" id="3.30.559.10">
    <property type="entry name" value="Chloramphenicol acetyltransferase-like domain"/>
    <property type="match status" value="1"/>
</dbReference>
<dbReference type="InterPro" id="IPR045851">
    <property type="entry name" value="AMP-bd_C_sf"/>
</dbReference>
<dbReference type="GO" id="GO:0043041">
    <property type="term" value="P:amino acid activation for nonribosomal peptide biosynthetic process"/>
    <property type="evidence" value="ECO:0007669"/>
    <property type="project" value="TreeGrafter"/>
</dbReference>
<dbReference type="InterPro" id="IPR000873">
    <property type="entry name" value="AMP-dep_synth/lig_dom"/>
</dbReference>
<evidence type="ECO:0000256" key="1">
    <source>
        <dbReference type="ARBA" id="ARBA00022723"/>
    </source>
</evidence>